<evidence type="ECO:0000256" key="4">
    <source>
        <dbReference type="ARBA" id="ARBA00010281"/>
    </source>
</evidence>
<dbReference type="GO" id="GO:0009011">
    <property type="term" value="F:alpha-1,4-glucan glucosyltransferase (ADP-glucose donor) activity"/>
    <property type="evidence" value="ECO:0007669"/>
    <property type="project" value="UniProtKB-UniRule"/>
</dbReference>
<reference evidence="14" key="1">
    <citation type="journal article" date="2014" name="Int. J. Syst. Evol. Microbiol.">
        <title>Complete genome sequence of Corynebacterium casei LMG S-19264T (=DSM 44701T), isolated from a smear-ripened cheese.</title>
        <authorList>
            <consortium name="US DOE Joint Genome Institute (JGI-PGF)"/>
            <person name="Walter F."/>
            <person name="Albersmeier A."/>
            <person name="Kalinowski J."/>
            <person name="Ruckert C."/>
        </authorList>
    </citation>
    <scope>NUCLEOTIDE SEQUENCE</scope>
    <source>
        <strain evidence="14">NBRC 110023</strain>
    </source>
</reference>
<evidence type="ECO:0000256" key="8">
    <source>
        <dbReference type="ARBA" id="ARBA00022679"/>
    </source>
</evidence>
<dbReference type="InterPro" id="IPR013534">
    <property type="entry name" value="Starch_synth_cat_dom"/>
</dbReference>
<protein>
    <recommendedName>
        <fullName evidence="6 11">Glycogen synthase</fullName>
        <ecNumber evidence="5 11">2.4.1.21</ecNumber>
    </recommendedName>
    <alternativeName>
        <fullName evidence="10 11">Starch [bacterial glycogen] synthase</fullName>
    </alternativeName>
</protein>
<evidence type="ECO:0000313" key="15">
    <source>
        <dbReference type="Proteomes" id="UP001156601"/>
    </source>
</evidence>
<dbReference type="EMBL" id="BSOT01000006">
    <property type="protein sequence ID" value="GLR71729.1"/>
    <property type="molecule type" value="Genomic_DNA"/>
</dbReference>
<dbReference type="SUPFAM" id="SSF53756">
    <property type="entry name" value="UDP-Glycosyltransferase/glycogen phosphorylase"/>
    <property type="match status" value="1"/>
</dbReference>
<feature type="domain" description="Starch synthase catalytic" evidence="13">
    <location>
        <begin position="2"/>
        <end position="241"/>
    </location>
</feature>
<evidence type="ECO:0000256" key="10">
    <source>
        <dbReference type="ARBA" id="ARBA00031722"/>
    </source>
</evidence>
<dbReference type="GO" id="GO:0005829">
    <property type="term" value="C:cytosol"/>
    <property type="evidence" value="ECO:0007669"/>
    <property type="project" value="TreeGrafter"/>
</dbReference>
<dbReference type="GO" id="GO:0005978">
    <property type="term" value="P:glycogen biosynthetic process"/>
    <property type="evidence" value="ECO:0007669"/>
    <property type="project" value="UniProtKB-UniRule"/>
</dbReference>
<name>A0AA37T006_9ALTE</name>
<keyword evidence="8 11" id="KW-0808">Transferase</keyword>
<evidence type="ECO:0000259" key="12">
    <source>
        <dbReference type="Pfam" id="PF00534"/>
    </source>
</evidence>
<organism evidence="14 15">
    <name type="scientific">Agaribacter marinus</name>
    <dbReference type="NCBI Taxonomy" id="1431249"/>
    <lineage>
        <taxon>Bacteria</taxon>
        <taxon>Pseudomonadati</taxon>
        <taxon>Pseudomonadota</taxon>
        <taxon>Gammaproteobacteria</taxon>
        <taxon>Alteromonadales</taxon>
        <taxon>Alteromonadaceae</taxon>
        <taxon>Agaribacter</taxon>
    </lineage>
</organism>
<comment type="similarity">
    <text evidence="4 11">Belongs to the glycosyltransferase 1 family. Bacterial/plant glycogen synthase subfamily.</text>
</comment>
<comment type="catalytic activity">
    <reaction evidence="1 11">
        <text>[(1-&gt;4)-alpha-D-glucosyl](n) + ADP-alpha-D-glucose = [(1-&gt;4)-alpha-D-glucosyl](n+1) + ADP + H(+)</text>
        <dbReference type="Rhea" id="RHEA:18189"/>
        <dbReference type="Rhea" id="RHEA-COMP:9584"/>
        <dbReference type="Rhea" id="RHEA-COMP:9587"/>
        <dbReference type="ChEBI" id="CHEBI:15378"/>
        <dbReference type="ChEBI" id="CHEBI:15444"/>
        <dbReference type="ChEBI" id="CHEBI:57498"/>
        <dbReference type="ChEBI" id="CHEBI:456216"/>
        <dbReference type="EC" id="2.4.1.21"/>
    </reaction>
</comment>
<accession>A0AA37T006</accession>
<evidence type="ECO:0000256" key="9">
    <source>
        <dbReference type="ARBA" id="ARBA00023056"/>
    </source>
</evidence>
<reference evidence="14" key="2">
    <citation type="submission" date="2023-01" db="EMBL/GenBank/DDBJ databases">
        <title>Draft genome sequence of Agaribacter marinus strain NBRC 110023.</title>
        <authorList>
            <person name="Sun Q."/>
            <person name="Mori K."/>
        </authorList>
    </citation>
    <scope>NUCLEOTIDE SEQUENCE</scope>
    <source>
        <strain evidence="14">NBRC 110023</strain>
    </source>
</reference>
<dbReference type="Pfam" id="PF08323">
    <property type="entry name" value="Glyco_transf_5"/>
    <property type="match status" value="1"/>
</dbReference>
<sequence>MQILFIISEVEDIIKTGGLADVGKALPLALAELGHEVRIVMPYYRQVADTFDLSDASIQQVLHVNNRSYNYRVKQLSLDNVPVYLIDHEYFSQSSTPYTDTLMANNAQKFSLFSLCAVCASHELGFKPDIVHVNDWHTSMVPYFLKSDYFQRNDLLSDPQWYTDAKVVISVHNAAFQGIEGLDQVGVLDHIDASKVYNHNGYLNMLKTGILYADITCPVSPSYARELFTELGSHGVNDVISRAGDSVIGVLNGCDYSQWDPSTDPMIPSNFSADDIKGKAKCKAALQAENNLPRSSKIPVFGMVCRATRQKGFDYLLPILEDMLSHNVQLIIMGTGDSRITSELTRIAATHPEKMAFVEDFLPEMAHMIEAGSDFFLMPSEFEPCGLNQMYSLAYGTLPIVRKVGGLADTIIDIKEPNGNGFVFDEPTGTALVNCIRRAIILFLEDKTAFDDIKQRAMSIRFTWHAAAEEYIRVYKR</sequence>
<comment type="function">
    <text evidence="2 11">Synthesizes alpha-1,4-glucan chains using ADP-glucose.</text>
</comment>
<evidence type="ECO:0000313" key="14">
    <source>
        <dbReference type="EMBL" id="GLR71729.1"/>
    </source>
</evidence>
<proteinExistence type="inferred from homology"/>
<keyword evidence="9 11" id="KW-0320">Glycogen biosynthesis</keyword>
<dbReference type="PANTHER" id="PTHR45825">
    <property type="entry name" value="GRANULE-BOUND STARCH SYNTHASE 1, CHLOROPLASTIC/AMYLOPLASTIC"/>
    <property type="match status" value="1"/>
</dbReference>
<dbReference type="InterPro" id="IPR011835">
    <property type="entry name" value="GS/SS"/>
</dbReference>
<evidence type="ECO:0000256" key="2">
    <source>
        <dbReference type="ARBA" id="ARBA00002764"/>
    </source>
</evidence>
<comment type="pathway">
    <text evidence="3 11">Glycan biosynthesis; glycogen biosynthesis.</text>
</comment>
<dbReference type="Gene3D" id="3.40.50.2000">
    <property type="entry name" value="Glycogen Phosphorylase B"/>
    <property type="match status" value="2"/>
</dbReference>
<evidence type="ECO:0000256" key="3">
    <source>
        <dbReference type="ARBA" id="ARBA00004964"/>
    </source>
</evidence>
<comment type="caution">
    <text evidence="14">The sequence shown here is derived from an EMBL/GenBank/DDBJ whole genome shotgun (WGS) entry which is preliminary data.</text>
</comment>
<dbReference type="InterPro" id="IPR001296">
    <property type="entry name" value="Glyco_trans_1"/>
</dbReference>
<evidence type="ECO:0000259" key="13">
    <source>
        <dbReference type="Pfam" id="PF08323"/>
    </source>
</evidence>
<dbReference type="HAMAP" id="MF_00484">
    <property type="entry name" value="Glycogen_synth"/>
    <property type="match status" value="1"/>
</dbReference>
<dbReference type="GO" id="GO:0004373">
    <property type="term" value="F:alpha-1,4-glucan glucosyltransferase (UDP-glucose donor) activity"/>
    <property type="evidence" value="ECO:0007669"/>
    <property type="project" value="InterPro"/>
</dbReference>
<dbReference type="PANTHER" id="PTHR45825:SF11">
    <property type="entry name" value="ALPHA AMYLASE DOMAIN-CONTAINING PROTEIN"/>
    <property type="match status" value="1"/>
</dbReference>
<dbReference type="RefSeq" id="WP_284218065.1">
    <property type="nucleotide sequence ID" value="NZ_BSOT01000006.1"/>
</dbReference>
<keyword evidence="7 11" id="KW-0328">Glycosyltransferase</keyword>
<dbReference type="CDD" id="cd03791">
    <property type="entry name" value="GT5_Glycogen_synthase_DULL1-like"/>
    <property type="match status" value="1"/>
</dbReference>
<evidence type="ECO:0000256" key="6">
    <source>
        <dbReference type="ARBA" id="ARBA00019935"/>
    </source>
</evidence>
<evidence type="ECO:0000256" key="5">
    <source>
        <dbReference type="ARBA" id="ARBA00012588"/>
    </source>
</evidence>
<feature type="domain" description="Glycosyl transferase family 1" evidence="12">
    <location>
        <begin position="294"/>
        <end position="440"/>
    </location>
</feature>
<dbReference type="EC" id="2.4.1.21" evidence="5 11"/>
<dbReference type="Pfam" id="PF00534">
    <property type="entry name" value="Glycos_transf_1"/>
    <property type="match status" value="1"/>
</dbReference>
<feature type="binding site" evidence="11">
    <location>
        <position position="15"/>
    </location>
    <ligand>
        <name>ADP-alpha-D-glucose</name>
        <dbReference type="ChEBI" id="CHEBI:57498"/>
    </ligand>
</feature>
<evidence type="ECO:0000256" key="1">
    <source>
        <dbReference type="ARBA" id="ARBA00001478"/>
    </source>
</evidence>
<gene>
    <name evidence="11 14" type="primary">glgA</name>
    <name evidence="14" type="ORF">GCM10007852_26370</name>
</gene>
<dbReference type="AlphaFoldDB" id="A0AA37T006"/>
<dbReference type="Proteomes" id="UP001156601">
    <property type="component" value="Unassembled WGS sequence"/>
</dbReference>
<keyword evidence="15" id="KW-1185">Reference proteome</keyword>
<dbReference type="NCBIfam" id="TIGR02095">
    <property type="entry name" value="glgA"/>
    <property type="match status" value="1"/>
</dbReference>
<evidence type="ECO:0000256" key="11">
    <source>
        <dbReference type="HAMAP-Rule" id="MF_00484"/>
    </source>
</evidence>
<evidence type="ECO:0000256" key="7">
    <source>
        <dbReference type="ARBA" id="ARBA00022676"/>
    </source>
</evidence>